<keyword evidence="1" id="KW-0472">Membrane</keyword>
<evidence type="ECO:0000313" key="3">
    <source>
        <dbReference type="EMBL" id="CAL4983020.1"/>
    </source>
</evidence>
<dbReference type="EMBL" id="OZ075132">
    <property type="protein sequence ID" value="CAL4983020.1"/>
    <property type="molecule type" value="Genomic_DNA"/>
</dbReference>
<sequence>MFVLPSPLTVLAKLNRPCKGLFWAGAPKCSGGACQVARELACRSKEDGGLSLKDLATLNKSLMMKHVHKLFTRESNPWTDWICYWYDEGHADEDMSCWRDIKKLIPEYRQLTVVALGEGETTSFWHDTWSEAGVLQHALPALYSHCLDIDATVAEVVAAGVLTAGDLQPRLTATASADLAVLDAAMPTMTLHPRPSERWLQGHRSTKKVKVFFCILRHGRTHTRASLHRHGALDTPDCPFCPGTPEDEDHLLATCPRLLQLWARLLLGQAPPTTARHAAEALGALFPALPGTVTHTVAIAVLWVIWKARNAMIFNADPQNAGTIARQLQTLLKLWVCRAPSKLVVEPLKVWCQTVVDVN</sequence>
<keyword evidence="1" id="KW-0812">Transmembrane</keyword>
<dbReference type="InterPro" id="IPR026960">
    <property type="entry name" value="RVT-Znf"/>
</dbReference>
<dbReference type="PANTHER" id="PTHR33116:SF78">
    <property type="entry name" value="OS12G0587133 PROTEIN"/>
    <property type="match status" value="1"/>
</dbReference>
<evidence type="ECO:0000259" key="2">
    <source>
        <dbReference type="Pfam" id="PF13966"/>
    </source>
</evidence>
<name>A0ABC9AS35_9POAL</name>
<evidence type="ECO:0000313" key="4">
    <source>
        <dbReference type="Proteomes" id="UP001497457"/>
    </source>
</evidence>
<proteinExistence type="predicted"/>
<reference evidence="4" key="1">
    <citation type="submission" date="2024-06" db="EMBL/GenBank/DDBJ databases">
        <authorList>
            <person name="Ryan C."/>
        </authorList>
    </citation>
    <scope>NUCLEOTIDE SEQUENCE [LARGE SCALE GENOMIC DNA]</scope>
</reference>
<dbReference type="Pfam" id="PF13966">
    <property type="entry name" value="zf-RVT"/>
    <property type="match status" value="1"/>
</dbReference>
<organism evidence="3 4">
    <name type="scientific">Urochloa decumbens</name>
    <dbReference type="NCBI Taxonomy" id="240449"/>
    <lineage>
        <taxon>Eukaryota</taxon>
        <taxon>Viridiplantae</taxon>
        <taxon>Streptophyta</taxon>
        <taxon>Embryophyta</taxon>
        <taxon>Tracheophyta</taxon>
        <taxon>Spermatophyta</taxon>
        <taxon>Magnoliopsida</taxon>
        <taxon>Liliopsida</taxon>
        <taxon>Poales</taxon>
        <taxon>Poaceae</taxon>
        <taxon>PACMAD clade</taxon>
        <taxon>Panicoideae</taxon>
        <taxon>Panicodae</taxon>
        <taxon>Paniceae</taxon>
        <taxon>Melinidinae</taxon>
        <taxon>Urochloa</taxon>
    </lineage>
</organism>
<dbReference type="AlphaFoldDB" id="A0ABC9AS35"/>
<feature type="transmembrane region" description="Helical" evidence="1">
    <location>
        <begin position="284"/>
        <end position="306"/>
    </location>
</feature>
<protein>
    <recommendedName>
        <fullName evidence="2">Reverse transcriptase zinc-binding domain-containing protein</fullName>
    </recommendedName>
</protein>
<keyword evidence="1" id="KW-1133">Transmembrane helix</keyword>
<dbReference type="Proteomes" id="UP001497457">
    <property type="component" value="Chromosome 22rd"/>
</dbReference>
<dbReference type="PANTHER" id="PTHR33116">
    <property type="entry name" value="REVERSE TRANSCRIPTASE ZINC-BINDING DOMAIN-CONTAINING PROTEIN-RELATED-RELATED"/>
    <property type="match status" value="1"/>
</dbReference>
<evidence type="ECO:0000256" key="1">
    <source>
        <dbReference type="SAM" id="Phobius"/>
    </source>
</evidence>
<gene>
    <name evidence="3" type="ORF">URODEC1_LOCUS56889</name>
</gene>
<keyword evidence="4" id="KW-1185">Reference proteome</keyword>
<accession>A0ABC9AS35</accession>
<feature type="domain" description="Reverse transcriptase zinc-binding" evidence="2">
    <location>
        <begin position="206"/>
        <end position="262"/>
    </location>
</feature>
<reference evidence="3 4" key="2">
    <citation type="submission" date="2024-10" db="EMBL/GenBank/DDBJ databases">
        <authorList>
            <person name="Ryan C."/>
        </authorList>
    </citation>
    <scope>NUCLEOTIDE SEQUENCE [LARGE SCALE GENOMIC DNA]</scope>
</reference>